<proteinExistence type="inferred from homology"/>
<dbReference type="Gene3D" id="2.40.128.150">
    <property type="entry name" value="Cysteine proteinases"/>
    <property type="match status" value="1"/>
</dbReference>
<dbReference type="EMBL" id="JBIMSN010000116">
    <property type="protein sequence ID" value="MFH5231520.1"/>
    <property type="molecule type" value="Genomic_DNA"/>
</dbReference>
<organism evidence="3 6">
    <name type="scientific">Antrihabitans spumae</name>
    <dbReference type="NCBI Taxonomy" id="3373370"/>
    <lineage>
        <taxon>Bacteria</taxon>
        <taxon>Bacillati</taxon>
        <taxon>Actinomycetota</taxon>
        <taxon>Actinomycetes</taxon>
        <taxon>Mycobacteriales</taxon>
        <taxon>Nocardiaceae</taxon>
        <taxon>Antrihabitans</taxon>
    </lineage>
</organism>
<evidence type="ECO:0000313" key="6">
    <source>
        <dbReference type="Proteomes" id="UP001609219"/>
    </source>
</evidence>
<reference evidence="5 6" key="1">
    <citation type="submission" date="2024-10" db="EMBL/GenBank/DDBJ databases">
        <authorList>
            <person name="Riesco R."/>
        </authorList>
    </citation>
    <scope>NUCLEOTIDE SEQUENCE [LARGE SCALE GENOMIC DNA]</scope>
    <source>
        <strain evidence="4 5">NCIMB 15448</strain>
        <strain evidence="3 6">NCIMB 15450</strain>
    </source>
</reference>
<dbReference type="PRINTS" id="PR01543">
    <property type="entry name" value="ANATRNSFRASE"/>
</dbReference>
<dbReference type="SUPFAM" id="SSF54001">
    <property type="entry name" value="Cysteine proteinases"/>
    <property type="match status" value="1"/>
</dbReference>
<dbReference type="Pfam" id="PF00797">
    <property type="entry name" value="Acetyltransf_2"/>
    <property type="match status" value="1"/>
</dbReference>
<protein>
    <submittedName>
        <fullName evidence="3">Arylamine N-acetyltransferase</fullName>
    </submittedName>
</protein>
<comment type="similarity">
    <text evidence="1 2">Belongs to the arylamine N-acetyltransferase family.</text>
</comment>
<keyword evidence="6" id="KW-1185">Reference proteome</keyword>
<accession>A0ABW7K9M6</accession>
<evidence type="ECO:0000256" key="1">
    <source>
        <dbReference type="ARBA" id="ARBA00006547"/>
    </source>
</evidence>
<evidence type="ECO:0000313" key="3">
    <source>
        <dbReference type="EMBL" id="MFH5231520.1"/>
    </source>
</evidence>
<evidence type="ECO:0000313" key="4">
    <source>
        <dbReference type="EMBL" id="MFH5243872.1"/>
    </source>
</evidence>
<dbReference type="Gene3D" id="3.30.2140.10">
    <property type="entry name" value="Arylamine N-acetyltransferase"/>
    <property type="match status" value="1"/>
</dbReference>
<name>A0ABW7K9M6_9NOCA</name>
<sequence length="278" mass="31128">MDAMANPTFGADLDLDAYFARIGYSGSRTPTVATHGAIAYAHATTIAFENLDPFLGIPARLDVASLQRKLVGSRRGGYCFEQNGLLLEVLEKLGFDVTPLAARVLWSGELDAVPKRSHMLLRVDVDDRPWIVDVGFGGMTLTGVLRLERDVEQATPHEPFRLIDIDGDYAMQAKVRGTWKTTYRFDLQRQYRVDYIATNWYLSTSPESGFVQGLMLARPAADCRFALNGRRLAIHHLDGPTERTEFTTAAGLIECLEETFLVQLPDWRPLETAFDRLT</sequence>
<dbReference type="PANTHER" id="PTHR11786">
    <property type="entry name" value="N-HYDROXYARYLAMINE O-ACETYLTRANSFERASE"/>
    <property type="match status" value="1"/>
</dbReference>
<dbReference type="Proteomes" id="UP001609176">
    <property type="component" value="Unassembled WGS sequence"/>
</dbReference>
<evidence type="ECO:0000256" key="2">
    <source>
        <dbReference type="RuleBase" id="RU003452"/>
    </source>
</evidence>
<dbReference type="Proteomes" id="UP001609219">
    <property type="component" value="Unassembled WGS sequence"/>
</dbReference>
<evidence type="ECO:0000313" key="5">
    <source>
        <dbReference type="Proteomes" id="UP001609176"/>
    </source>
</evidence>
<comment type="caution">
    <text evidence="3">The sequence shown here is derived from an EMBL/GenBank/DDBJ whole genome shotgun (WGS) entry which is preliminary data.</text>
</comment>
<dbReference type="InterPro" id="IPR001447">
    <property type="entry name" value="Arylamine_N-AcTrfase"/>
</dbReference>
<dbReference type="EMBL" id="JBIMSP010000032">
    <property type="protein sequence ID" value="MFH5243872.1"/>
    <property type="molecule type" value="Genomic_DNA"/>
</dbReference>
<gene>
    <name evidence="4" type="ORF">ACHIPV_18605</name>
    <name evidence="3" type="ORF">ACHIRB_23565</name>
</gene>
<dbReference type="RefSeq" id="WP_395125318.1">
    <property type="nucleotide sequence ID" value="NZ_JBIMSP010000032.1"/>
</dbReference>
<dbReference type="InterPro" id="IPR038765">
    <property type="entry name" value="Papain-like_cys_pep_sf"/>
</dbReference>
<dbReference type="PANTHER" id="PTHR11786:SF0">
    <property type="entry name" value="ARYLAMINE N-ACETYLTRANSFERASE 4-RELATED"/>
    <property type="match status" value="1"/>
</dbReference>